<organism evidence="2 3">
    <name type="scientific">Puccinia striiformis f. sp. tritici PST-78</name>
    <dbReference type="NCBI Taxonomy" id="1165861"/>
    <lineage>
        <taxon>Eukaryota</taxon>
        <taxon>Fungi</taxon>
        <taxon>Dikarya</taxon>
        <taxon>Basidiomycota</taxon>
        <taxon>Pucciniomycotina</taxon>
        <taxon>Pucciniomycetes</taxon>
        <taxon>Pucciniales</taxon>
        <taxon>Pucciniaceae</taxon>
        <taxon>Puccinia</taxon>
    </lineage>
</organism>
<feature type="compositionally biased region" description="Basic residues" evidence="1">
    <location>
        <begin position="119"/>
        <end position="132"/>
    </location>
</feature>
<dbReference type="STRING" id="1165861.A0A0L0VSF3"/>
<reference evidence="3" key="1">
    <citation type="submission" date="2014-03" db="EMBL/GenBank/DDBJ databases">
        <title>The Genome Sequence of Puccinia striiformis f. sp. tritici PST-78.</title>
        <authorList>
            <consortium name="The Broad Institute Genome Sequencing Platform"/>
            <person name="Cuomo C."/>
            <person name="Hulbert S."/>
            <person name="Chen X."/>
            <person name="Walker B."/>
            <person name="Young S.K."/>
            <person name="Zeng Q."/>
            <person name="Gargeya S."/>
            <person name="Fitzgerald M."/>
            <person name="Haas B."/>
            <person name="Abouelleil A."/>
            <person name="Alvarado L."/>
            <person name="Arachchi H.M."/>
            <person name="Berlin A.M."/>
            <person name="Chapman S.B."/>
            <person name="Goldberg J."/>
            <person name="Griggs A."/>
            <person name="Gujja S."/>
            <person name="Hansen M."/>
            <person name="Howarth C."/>
            <person name="Imamovic A."/>
            <person name="Larimer J."/>
            <person name="McCowan C."/>
            <person name="Montmayeur A."/>
            <person name="Murphy C."/>
            <person name="Neiman D."/>
            <person name="Pearson M."/>
            <person name="Priest M."/>
            <person name="Roberts A."/>
            <person name="Saif S."/>
            <person name="Shea T."/>
            <person name="Sisk P."/>
            <person name="Sykes S."/>
            <person name="Wortman J."/>
            <person name="Nusbaum C."/>
            <person name="Birren B."/>
        </authorList>
    </citation>
    <scope>NUCLEOTIDE SEQUENCE [LARGE SCALE GENOMIC DNA]</scope>
    <source>
        <strain evidence="3">race PST-78</strain>
    </source>
</reference>
<keyword evidence="3" id="KW-1185">Reference proteome</keyword>
<evidence type="ECO:0000313" key="3">
    <source>
        <dbReference type="Proteomes" id="UP000054564"/>
    </source>
</evidence>
<dbReference type="PANTHER" id="PTHR13612">
    <property type="entry name" value="ENHANCER OF MRNA-DECAPPING PROTEIN 3"/>
    <property type="match status" value="1"/>
</dbReference>
<dbReference type="GO" id="GO:0003729">
    <property type="term" value="F:mRNA binding"/>
    <property type="evidence" value="ECO:0007669"/>
    <property type="project" value="TreeGrafter"/>
</dbReference>
<protein>
    <submittedName>
        <fullName evidence="2">Uncharacterized protein</fullName>
    </submittedName>
</protein>
<proteinExistence type="predicted"/>
<dbReference type="GO" id="GO:0031087">
    <property type="term" value="P:deadenylation-independent decapping of nuclear-transcribed mRNA"/>
    <property type="evidence" value="ECO:0007669"/>
    <property type="project" value="TreeGrafter"/>
</dbReference>
<gene>
    <name evidence="2" type="ORF">PSTG_04635</name>
</gene>
<dbReference type="GO" id="GO:0000932">
    <property type="term" value="C:P-body"/>
    <property type="evidence" value="ECO:0007669"/>
    <property type="project" value="TreeGrafter"/>
</dbReference>
<feature type="compositionally biased region" description="Low complexity" evidence="1">
    <location>
        <begin position="68"/>
        <end position="81"/>
    </location>
</feature>
<feature type="compositionally biased region" description="Polar residues" evidence="1">
    <location>
        <begin position="82"/>
        <end position="118"/>
    </location>
</feature>
<evidence type="ECO:0000313" key="2">
    <source>
        <dbReference type="EMBL" id="KNF02137.1"/>
    </source>
</evidence>
<dbReference type="GO" id="GO:0033962">
    <property type="term" value="P:P-body assembly"/>
    <property type="evidence" value="ECO:0007669"/>
    <property type="project" value="TreeGrafter"/>
</dbReference>
<dbReference type="Proteomes" id="UP000054564">
    <property type="component" value="Unassembled WGS sequence"/>
</dbReference>
<sequence>MSSPFIGSPISAELLNRTIVEGNIQDIDPRTAQFVKFDGTFSEIQASFMLKKDSVKDLMLLRTTRQNSASSPSDSDSSSSPTQNCNPHQLKKNQQQNSAINHHNGSEVTIKQQQQPTPSRKKRRDQAKKQHNLHGNPLPKIHMEYLLLLNDLPQPLWLLIKFKLLPLLLLVSFALISIKTLISKPAWWLLIRLRESNGSIKLYFFRIELWAEIASTDSTDPKNRLVSHNQEKINGVHFNLNNQQQGGGGRQILIEEENLRWQQNSGPTEMVLSMQEQVTNGSTVLNPICSQQKQ</sequence>
<dbReference type="OrthoDB" id="10030313at2759"/>
<feature type="region of interest" description="Disordered" evidence="1">
    <location>
        <begin position="64"/>
        <end position="136"/>
    </location>
</feature>
<evidence type="ECO:0000256" key="1">
    <source>
        <dbReference type="SAM" id="MobiDB-lite"/>
    </source>
</evidence>
<dbReference type="EMBL" id="AJIL01000025">
    <property type="protein sequence ID" value="KNF02137.1"/>
    <property type="molecule type" value="Genomic_DNA"/>
</dbReference>
<accession>A0A0L0VSF3</accession>
<comment type="caution">
    <text evidence="2">The sequence shown here is derived from an EMBL/GenBank/DDBJ whole genome shotgun (WGS) entry which is preliminary data.</text>
</comment>
<name>A0A0L0VSF3_9BASI</name>
<dbReference type="AlphaFoldDB" id="A0A0L0VSF3"/>
<dbReference type="PANTHER" id="PTHR13612:SF0">
    <property type="entry name" value="ENHANCER OF MRNA-DECAPPING PROTEIN 3"/>
    <property type="match status" value="1"/>
</dbReference>